<dbReference type="AlphaFoldDB" id="A0A3N4HBT8"/>
<sequence>MIFYVWDKDGNIKLVETTLGDVRPPPSSLEAINNPDESGVLDLPVTPFQGGKIVGLETLTSHDLQLVVIARQPWNVQLYSYEMNESTGKPMLDPLDQEIHTDRSEIVACGLEAGQNFWTITKSGYFEIRYLPPTAADEREGGRLIKSFNFGPNVGACAVRLHGKTIAGNHEVAIGGPGREVEVWKFAGTVKRKDPEASGVKVTGSKVSSDDGEKEMHKYTKIWSAQTNKKAGKWGLAEKVDVTSVKFLPTADEKLTRLLVGTGSGNLRVYNTSGSIRRAVVNHKVSENGMKKVLALPASSQSGFEKVDFSVVYCDNVKEDGKEGKFALFATDKGKDMCVYKGSPVVRDMGYMNNGRVFSLGSDGVLRVYEENGDCVSSVPVGQGFVGDGVRVMDEEDPEPEETGEDVEMEEVVRGEKEDEENYDDMDGIVSPVGKKRKGGNVIVEDEDDFKRPRTD</sequence>
<dbReference type="Proteomes" id="UP000275078">
    <property type="component" value="Unassembled WGS sequence"/>
</dbReference>
<dbReference type="EMBL" id="ML119894">
    <property type="protein sequence ID" value="RPA71865.1"/>
    <property type="molecule type" value="Genomic_DNA"/>
</dbReference>
<organism evidence="2 3">
    <name type="scientific">Ascobolus immersus RN42</name>
    <dbReference type="NCBI Taxonomy" id="1160509"/>
    <lineage>
        <taxon>Eukaryota</taxon>
        <taxon>Fungi</taxon>
        <taxon>Dikarya</taxon>
        <taxon>Ascomycota</taxon>
        <taxon>Pezizomycotina</taxon>
        <taxon>Pezizomycetes</taxon>
        <taxon>Pezizales</taxon>
        <taxon>Ascobolaceae</taxon>
        <taxon>Ascobolus</taxon>
    </lineage>
</organism>
<evidence type="ECO:0008006" key="4">
    <source>
        <dbReference type="Google" id="ProtNLM"/>
    </source>
</evidence>
<name>A0A3N4HBT8_ASCIM</name>
<protein>
    <recommendedName>
        <fullName evidence="4">Ribosome biogenesis protein NSA1</fullName>
    </recommendedName>
</protein>
<reference evidence="2 3" key="1">
    <citation type="journal article" date="2018" name="Nat. Ecol. Evol.">
        <title>Pezizomycetes genomes reveal the molecular basis of ectomycorrhizal truffle lifestyle.</title>
        <authorList>
            <person name="Murat C."/>
            <person name="Payen T."/>
            <person name="Noel B."/>
            <person name="Kuo A."/>
            <person name="Morin E."/>
            <person name="Chen J."/>
            <person name="Kohler A."/>
            <person name="Krizsan K."/>
            <person name="Balestrini R."/>
            <person name="Da Silva C."/>
            <person name="Montanini B."/>
            <person name="Hainaut M."/>
            <person name="Levati E."/>
            <person name="Barry K.W."/>
            <person name="Belfiori B."/>
            <person name="Cichocki N."/>
            <person name="Clum A."/>
            <person name="Dockter R.B."/>
            <person name="Fauchery L."/>
            <person name="Guy J."/>
            <person name="Iotti M."/>
            <person name="Le Tacon F."/>
            <person name="Lindquist E.A."/>
            <person name="Lipzen A."/>
            <person name="Malagnac F."/>
            <person name="Mello A."/>
            <person name="Molinier V."/>
            <person name="Miyauchi S."/>
            <person name="Poulain J."/>
            <person name="Riccioni C."/>
            <person name="Rubini A."/>
            <person name="Sitrit Y."/>
            <person name="Splivallo R."/>
            <person name="Traeger S."/>
            <person name="Wang M."/>
            <person name="Zifcakova L."/>
            <person name="Wipf D."/>
            <person name="Zambonelli A."/>
            <person name="Paolocci F."/>
            <person name="Nowrousian M."/>
            <person name="Ottonello S."/>
            <person name="Baldrian P."/>
            <person name="Spatafora J.W."/>
            <person name="Henrissat B."/>
            <person name="Nagy L.G."/>
            <person name="Aury J.M."/>
            <person name="Wincker P."/>
            <person name="Grigoriev I.V."/>
            <person name="Bonfante P."/>
            <person name="Martin F.M."/>
        </authorList>
    </citation>
    <scope>NUCLEOTIDE SEQUENCE [LARGE SCALE GENOMIC DNA]</scope>
    <source>
        <strain evidence="2 3">RN42</strain>
    </source>
</reference>
<dbReference type="InterPro" id="IPR011047">
    <property type="entry name" value="Quinoprotein_ADH-like_sf"/>
</dbReference>
<dbReference type="Gene3D" id="2.130.10.10">
    <property type="entry name" value="YVTN repeat-like/Quinoprotein amine dehydrogenase"/>
    <property type="match status" value="1"/>
</dbReference>
<keyword evidence="3" id="KW-1185">Reference proteome</keyword>
<feature type="compositionally biased region" description="Acidic residues" evidence="1">
    <location>
        <begin position="418"/>
        <end position="427"/>
    </location>
</feature>
<gene>
    <name evidence="2" type="ORF">BJ508DRAFT_419741</name>
</gene>
<dbReference type="SUPFAM" id="SSF50998">
    <property type="entry name" value="Quinoprotein alcohol dehydrogenase-like"/>
    <property type="match status" value="1"/>
</dbReference>
<feature type="compositionally biased region" description="Acidic residues" evidence="1">
    <location>
        <begin position="394"/>
        <end position="410"/>
    </location>
</feature>
<evidence type="ECO:0000313" key="2">
    <source>
        <dbReference type="EMBL" id="RPA71865.1"/>
    </source>
</evidence>
<accession>A0A3N4HBT8</accession>
<evidence type="ECO:0000256" key="1">
    <source>
        <dbReference type="SAM" id="MobiDB-lite"/>
    </source>
</evidence>
<evidence type="ECO:0000313" key="3">
    <source>
        <dbReference type="Proteomes" id="UP000275078"/>
    </source>
</evidence>
<feature type="region of interest" description="Disordered" evidence="1">
    <location>
        <begin position="394"/>
        <end position="456"/>
    </location>
</feature>
<dbReference type="OrthoDB" id="18388at2759"/>
<dbReference type="InterPro" id="IPR015943">
    <property type="entry name" value="WD40/YVTN_repeat-like_dom_sf"/>
</dbReference>
<proteinExistence type="predicted"/>